<accession>A0AAE7CD64</accession>
<name>A0AAE7CD64_9MICO</name>
<keyword evidence="2" id="KW-0645">Protease</keyword>
<geneLocation type="plasmid" evidence="7 8">
    <name>pCM2_1101</name>
</geneLocation>
<keyword evidence="5" id="KW-0812">Transmembrane</keyword>
<keyword evidence="4" id="KW-0788">Thiol protease</keyword>
<dbReference type="SUPFAM" id="SSF54001">
    <property type="entry name" value="Cysteine proteinases"/>
    <property type="match status" value="1"/>
</dbReference>
<dbReference type="PANTHER" id="PTHR47359">
    <property type="entry name" value="PEPTIDOGLYCAN DL-ENDOPEPTIDASE CWLO"/>
    <property type="match status" value="1"/>
</dbReference>
<evidence type="ECO:0000259" key="6">
    <source>
        <dbReference type="PROSITE" id="PS51935"/>
    </source>
</evidence>
<evidence type="ECO:0000256" key="4">
    <source>
        <dbReference type="ARBA" id="ARBA00022807"/>
    </source>
</evidence>
<dbReference type="RefSeq" id="WP_053775882.1">
    <property type="nucleotide sequence ID" value="NZ_CP012575.1"/>
</dbReference>
<dbReference type="PANTHER" id="PTHR47359:SF3">
    <property type="entry name" value="NLP_P60 DOMAIN-CONTAINING PROTEIN-RELATED"/>
    <property type="match status" value="1"/>
</dbReference>
<evidence type="ECO:0000256" key="3">
    <source>
        <dbReference type="ARBA" id="ARBA00022801"/>
    </source>
</evidence>
<dbReference type="GO" id="GO:0008234">
    <property type="term" value="F:cysteine-type peptidase activity"/>
    <property type="evidence" value="ECO:0007669"/>
    <property type="project" value="UniProtKB-KW"/>
</dbReference>
<evidence type="ECO:0000313" key="8">
    <source>
        <dbReference type="Proteomes" id="UP000503164"/>
    </source>
</evidence>
<proteinExistence type="inferred from homology"/>
<evidence type="ECO:0000256" key="2">
    <source>
        <dbReference type="ARBA" id="ARBA00022670"/>
    </source>
</evidence>
<feature type="domain" description="NlpC/P60" evidence="6">
    <location>
        <begin position="224"/>
        <end position="350"/>
    </location>
</feature>
<comment type="similarity">
    <text evidence="1">Belongs to the peptidase C40 family.</text>
</comment>
<keyword evidence="5" id="KW-0472">Membrane</keyword>
<dbReference type="Proteomes" id="UP000503164">
    <property type="component" value="Plasmid pCM2_1101"/>
</dbReference>
<keyword evidence="7" id="KW-0614">Plasmid</keyword>
<keyword evidence="8" id="KW-1185">Reference proteome</keyword>
<dbReference type="EMBL" id="CP048050">
    <property type="protein sequence ID" value="QIS46482.1"/>
    <property type="molecule type" value="Genomic_DNA"/>
</dbReference>
<keyword evidence="3" id="KW-0378">Hydrolase</keyword>
<evidence type="ECO:0000313" key="7">
    <source>
        <dbReference type="EMBL" id="QIS46482.1"/>
    </source>
</evidence>
<feature type="transmembrane region" description="Helical" evidence="5">
    <location>
        <begin position="6"/>
        <end position="30"/>
    </location>
</feature>
<dbReference type="InterPro" id="IPR051794">
    <property type="entry name" value="PG_Endopeptidase_C40"/>
</dbReference>
<dbReference type="GO" id="GO:0006508">
    <property type="term" value="P:proteolysis"/>
    <property type="evidence" value="ECO:0007669"/>
    <property type="project" value="UniProtKB-KW"/>
</dbReference>
<evidence type="ECO:0000256" key="1">
    <source>
        <dbReference type="ARBA" id="ARBA00007074"/>
    </source>
</evidence>
<dbReference type="InterPro" id="IPR000064">
    <property type="entry name" value="NLP_P60_dom"/>
</dbReference>
<evidence type="ECO:0000256" key="5">
    <source>
        <dbReference type="SAM" id="Phobius"/>
    </source>
</evidence>
<reference evidence="7 8" key="1">
    <citation type="journal article" date="2020" name="Mol. Plant Pathol.">
        <title>Plasmid composition and the chpG gene determine the virulence level of Clavibacter capsici natural isolates in pepper.</title>
        <authorList>
            <person name="Hwang I.S."/>
            <person name="Lee H.M."/>
            <person name="Oh E.J."/>
            <person name="Lee S."/>
            <person name="Heu S."/>
            <person name="Oh C.S."/>
        </authorList>
    </citation>
    <scope>NUCLEOTIDE SEQUENCE [LARGE SCALE GENOMIC DNA]</scope>
    <source>
        <strain evidence="7 8">1101</strain>
    </source>
</reference>
<protein>
    <submittedName>
        <fullName evidence="7">C40 family peptidase</fullName>
    </submittedName>
</protein>
<keyword evidence="5" id="KW-1133">Transmembrane helix</keyword>
<dbReference type="PROSITE" id="PS51935">
    <property type="entry name" value="NLPC_P60"/>
    <property type="match status" value="1"/>
</dbReference>
<dbReference type="InterPro" id="IPR038765">
    <property type="entry name" value="Papain-like_cys_pep_sf"/>
</dbReference>
<dbReference type="Pfam" id="PF00877">
    <property type="entry name" value="NLPC_P60"/>
    <property type="match status" value="1"/>
</dbReference>
<sequence length="350" mass="36248">MSKGGAIAMVVAAPVIGLAALVVVVFTIVIDGGNDRASASACAAIGPAVAVQTGQLPDRIGAYSGEQLQNAASILSIGRQRGLDRHAQQIALIAAMTESGLRDLDGGDRDSAGLFQMRPSQRWGTHDQITDPQYAIGLFYDRLTAVPGWEAKAPGEAAQAVERSAFPDRYATHLPEATELMDGLSGADVAHVSSTDQGLACSRGRGLASGELATGEHPPTGPHAEQVAQVIAFAKQQLGKPYRLGGAGPDSWDCSGLTKVAYAGIGIDIDGGHSATTQWRNGVARGQMHPLSEAQPGDLIFWGGDGAWHVGISLGGDVMIAAPKVGDVVKVQKVWGQPNGQVWRPVDGLG</sequence>
<dbReference type="AlphaFoldDB" id="A0AAE7CD64"/>
<organism evidence="7 8">
    <name type="scientific">Clavibacter capsici</name>
    <dbReference type="NCBI Taxonomy" id="1874630"/>
    <lineage>
        <taxon>Bacteria</taxon>
        <taxon>Bacillati</taxon>
        <taxon>Actinomycetota</taxon>
        <taxon>Actinomycetes</taxon>
        <taxon>Micrococcales</taxon>
        <taxon>Microbacteriaceae</taxon>
        <taxon>Clavibacter</taxon>
    </lineage>
</organism>
<dbReference type="Gene3D" id="3.90.1720.10">
    <property type="entry name" value="endopeptidase domain like (from Nostoc punctiforme)"/>
    <property type="match status" value="1"/>
</dbReference>
<gene>
    <name evidence="7" type="ORF">GW570_14970</name>
</gene>